<evidence type="ECO:0000313" key="3">
    <source>
        <dbReference type="Proteomes" id="UP000563523"/>
    </source>
</evidence>
<dbReference type="SMART" id="SM00471">
    <property type="entry name" value="HDc"/>
    <property type="match status" value="1"/>
</dbReference>
<reference evidence="2 3" key="1">
    <citation type="submission" date="2020-06" db="EMBL/GenBank/DDBJ databases">
        <authorList>
            <person name="Kang J."/>
        </authorList>
    </citation>
    <scope>NUCLEOTIDE SEQUENCE [LARGE SCALE GENOMIC DNA]</scope>
    <source>
        <strain evidence="2 3">DCY120</strain>
    </source>
</reference>
<gene>
    <name evidence="2" type="ORF">HU830_01970</name>
</gene>
<dbReference type="PANTHER" id="PTHR33594:SF1">
    <property type="entry name" value="HD_PDEASE DOMAIN-CONTAINING PROTEIN"/>
    <property type="match status" value="1"/>
</dbReference>
<evidence type="ECO:0000259" key="1">
    <source>
        <dbReference type="SMART" id="SM00471"/>
    </source>
</evidence>
<protein>
    <submittedName>
        <fullName evidence="2">HD domain-containing protein</fullName>
    </submittedName>
</protein>
<evidence type="ECO:0000313" key="2">
    <source>
        <dbReference type="EMBL" id="NVY95959.1"/>
    </source>
</evidence>
<dbReference type="Proteomes" id="UP000563523">
    <property type="component" value="Unassembled WGS sequence"/>
</dbReference>
<dbReference type="RefSeq" id="WP_176942130.1">
    <property type="nucleotide sequence ID" value="NZ_JABZEC010000002.1"/>
</dbReference>
<organism evidence="2 3">
    <name type="scientific">Bombilactobacillus apium</name>
    <dbReference type="NCBI Taxonomy" id="2675299"/>
    <lineage>
        <taxon>Bacteria</taxon>
        <taxon>Bacillati</taxon>
        <taxon>Bacillota</taxon>
        <taxon>Bacilli</taxon>
        <taxon>Lactobacillales</taxon>
        <taxon>Lactobacillaceae</taxon>
        <taxon>Bombilactobacillus</taxon>
    </lineage>
</organism>
<proteinExistence type="predicted"/>
<dbReference type="InterPro" id="IPR006674">
    <property type="entry name" value="HD_domain"/>
</dbReference>
<dbReference type="AlphaFoldDB" id="A0A850QYY3"/>
<comment type="caution">
    <text evidence="2">The sequence shown here is derived from an EMBL/GenBank/DDBJ whole genome shotgun (WGS) entry which is preliminary data.</text>
</comment>
<keyword evidence="3" id="KW-1185">Reference proteome</keyword>
<dbReference type="CDD" id="cd00077">
    <property type="entry name" value="HDc"/>
    <property type="match status" value="1"/>
</dbReference>
<dbReference type="EMBL" id="JABZEC010000002">
    <property type="protein sequence ID" value="NVY95959.1"/>
    <property type="molecule type" value="Genomic_DNA"/>
</dbReference>
<dbReference type="Pfam" id="PF01966">
    <property type="entry name" value="HD"/>
    <property type="match status" value="1"/>
</dbReference>
<accession>A0A850QYY3</accession>
<dbReference type="Gene3D" id="1.10.472.50">
    <property type="entry name" value="HD-domain/PDEase-like"/>
    <property type="match status" value="1"/>
</dbReference>
<dbReference type="Gene3D" id="1.20.58.1910">
    <property type="match status" value="1"/>
</dbReference>
<dbReference type="SUPFAM" id="SSF109604">
    <property type="entry name" value="HD-domain/PDEase-like"/>
    <property type="match status" value="1"/>
</dbReference>
<feature type="domain" description="HD/PDEase" evidence="1">
    <location>
        <begin position="18"/>
        <end position="137"/>
    </location>
</feature>
<sequence>MNLSLIQNYAQQILASDVSGHDYWHLQRVAHLAQNLARQEQQLSPQQNDLLLASSYLHDTIDEKLVPDVQQALLKGREILRQAGLQEEQVELVTTAIQHLSYAANLEGPYPLPLFAQYVQDADRLDALGAIGIARAFAYGASHQQPIYDPHIPPIKLHSKTEYRQHQTSTINHFYEKLLSLQETMNTSAGQKIAQQRTKILTDFLAEFQAEWRGEK</sequence>
<dbReference type="InterPro" id="IPR003607">
    <property type="entry name" value="HD/PDEase_dom"/>
</dbReference>
<dbReference type="PANTHER" id="PTHR33594">
    <property type="entry name" value="SUPERFAMILY HYDROLASE, PUTATIVE (AFU_ORTHOLOGUE AFUA_1G03035)-RELATED"/>
    <property type="match status" value="1"/>
</dbReference>
<name>A0A850QYY3_9LACO</name>